<sequence length="89" mass="9140">MGGQGPVEIVGVRSALQSNQRTVWSGEGAAALTDADAAIRVFALNVSLFPASRNALDSLAEAYVASGDLARSSAIRKGIKDMPSPPGKQ</sequence>
<protein>
    <submittedName>
        <fullName evidence="1">Uncharacterized protein</fullName>
    </submittedName>
</protein>
<evidence type="ECO:0000313" key="1">
    <source>
        <dbReference type="EMBL" id="GAE53668.1"/>
    </source>
</evidence>
<gene>
    <name evidence="1" type="ORF">XPR_0303</name>
</gene>
<proteinExistence type="predicted"/>
<dbReference type="AlphaFoldDB" id="W4SBV7"/>
<dbReference type="EMBL" id="BAVC01000018">
    <property type="protein sequence ID" value="GAE53668.1"/>
    <property type="molecule type" value="Genomic_DNA"/>
</dbReference>
<reference evidence="1 2" key="1">
    <citation type="submission" date="2014-01" db="EMBL/GenBank/DDBJ databases">
        <title>Genome sequence and analysis of Xanthomonas arboricola pv. pruni.</title>
        <authorList>
            <person name="Fujikawa T."/>
            <person name="Nakazono-Nagaoka E."/>
        </authorList>
    </citation>
    <scope>NUCLEOTIDE SEQUENCE [LARGE SCALE GENOMIC DNA]</scope>
    <source>
        <strain evidence="2">MAFF 301420</strain>
    </source>
</reference>
<evidence type="ECO:0000313" key="2">
    <source>
        <dbReference type="Proteomes" id="UP000019084"/>
    </source>
</evidence>
<dbReference type="Proteomes" id="UP000019084">
    <property type="component" value="Unassembled WGS sequence"/>
</dbReference>
<name>W4SBV7_9XANT</name>
<comment type="caution">
    <text evidence="1">The sequence shown here is derived from an EMBL/GenBank/DDBJ whole genome shotgun (WGS) entry which is preliminary data.</text>
</comment>
<organism evidence="1 2">
    <name type="scientific">Xanthomonas arboricola pv. pruni MAFF 301420</name>
    <dbReference type="NCBI Taxonomy" id="1418095"/>
    <lineage>
        <taxon>Bacteria</taxon>
        <taxon>Pseudomonadati</taxon>
        <taxon>Pseudomonadota</taxon>
        <taxon>Gammaproteobacteria</taxon>
        <taxon>Lysobacterales</taxon>
        <taxon>Lysobacteraceae</taxon>
        <taxon>Xanthomonas</taxon>
    </lineage>
</organism>
<accession>W4SBV7</accession>